<gene>
    <name evidence="3" type="ORF">SCF082_LOCUS41854</name>
</gene>
<name>A0ABP0QNW2_9DINO</name>
<comment type="caution">
    <text evidence="3">The sequence shown here is derived from an EMBL/GenBank/DDBJ whole genome shotgun (WGS) entry which is preliminary data.</text>
</comment>
<proteinExistence type="predicted"/>
<dbReference type="Proteomes" id="UP001642464">
    <property type="component" value="Unassembled WGS sequence"/>
</dbReference>
<feature type="coiled-coil region" evidence="1">
    <location>
        <begin position="479"/>
        <end position="506"/>
    </location>
</feature>
<evidence type="ECO:0000313" key="3">
    <source>
        <dbReference type="EMBL" id="CAK9088627.1"/>
    </source>
</evidence>
<feature type="region of interest" description="Disordered" evidence="2">
    <location>
        <begin position="657"/>
        <end position="691"/>
    </location>
</feature>
<keyword evidence="1" id="KW-0175">Coiled coil</keyword>
<organism evidence="3 4">
    <name type="scientific">Durusdinium trenchii</name>
    <dbReference type="NCBI Taxonomy" id="1381693"/>
    <lineage>
        <taxon>Eukaryota</taxon>
        <taxon>Sar</taxon>
        <taxon>Alveolata</taxon>
        <taxon>Dinophyceae</taxon>
        <taxon>Suessiales</taxon>
        <taxon>Symbiodiniaceae</taxon>
        <taxon>Durusdinium</taxon>
    </lineage>
</organism>
<evidence type="ECO:0000256" key="1">
    <source>
        <dbReference type="SAM" id="Coils"/>
    </source>
</evidence>
<feature type="non-terminal residue" evidence="3">
    <location>
        <position position="733"/>
    </location>
</feature>
<protein>
    <submittedName>
        <fullName evidence="3">Ankyrin repeat and SAM domain-containing protein 3</fullName>
    </submittedName>
</protein>
<keyword evidence="4" id="KW-1185">Reference proteome</keyword>
<sequence>MSKKTAPGPGLEAAQEMLYGNRSLEERFGKLSGRSLQDQIFTTYEAGHGPGPGRWYESQFLADLANQFHGGGKISFLELVSGVQSVEDEKYTADNYKTAKALKNKLKAFRIFDEWCEFFGKEADFLSSDMASAEMPIRNINAFGSCLENFAGGNHAEDLGYVLMEISKLCVPASAQEKLGVIMAGSIFVKKVVKAASAVTAPVEGQGTKRKAASLPDFQPKKAAKAKAKGKAKAKATARPGPDSVGGVETAEDLEADIVMPATGGHRQRKWLDDVLSAVKKASALPGESVSDGFESYGSSSRSIAIAQAIQVSLRFAFTGGIQLNGKYQKDWSKVRPAIQSLLRKAVGRGTNGIDQVFSDMMVGAAEEEKKTNVDGSNSKLDPAFVLKSLLKNEAVVQACQSWVQLNNSNEVQNHPGFGKLLKELMTGTGCTCEEWDAAECPLHDSSTTIADFVWGASDCLRYSECVPIAVPVLASSCLMKVESDVAAYHERRKRASEEHEKFTEKEPDAVAILGKQAKFMMKEKETGGFALSDPVMLLMVTSRCQYLLQSLKHFMKKKDGLLTLLDANSAAFKDVLDWLTADNEDATEYLMSAEAGFHLSPSSSLAVDGRFNEWQAAWASCLSQATSNYSKGKKSVSETLMNVKLIPDPNSIFGCPQKRQAGDQQLVKEEGTTSKGGGKPAKASEEDDNDVPSFAAIYRLNEMTSDSTSNDFHIGNVLHIQKHIEMSLLRKT</sequence>
<evidence type="ECO:0000313" key="4">
    <source>
        <dbReference type="Proteomes" id="UP001642464"/>
    </source>
</evidence>
<accession>A0ABP0QNW2</accession>
<dbReference type="EMBL" id="CAXAMM010039729">
    <property type="protein sequence ID" value="CAK9088627.1"/>
    <property type="molecule type" value="Genomic_DNA"/>
</dbReference>
<evidence type="ECO:0000256" key="2">
    <source>
        <dbReference type="SAM" id="MobiDB-lite"/>
    </source>
</evidence>
<reference evidence="3 4" key="1">
    <citation type="submission" date="2024-02" db="EMBL/GenBank/DDBJ databases">
        <authorList>
            <person name="Chen Y."/>
            <person name="Shah S."/>
            <person name="Dougan E. K."/>
            <person name="Thang M."/>
            <person name="Chan C."/>
        </authorList>
    </citation>
    <scope>NUCLEOTIDE SEQUENCE [LARGE SCALE GENOMIC DNA]</scope>
</reference>